<feature type="domain" description="AAA+ ATPase" evidence="4">
    <location>
        <begin position="291"/>
        <end position="470"/>
    </location>
</feature>
<dbReference type="GeneID" id="17261047"/>
<keyword evidence="6" id="KW-1185">Reference proteome</keyword>
<dbReference type="GO" id="GO:0016887">
    <property type="term" value="F:ATP hydrolysis activity"/>
    <property type="evidence" value="ECO:0007669"/>
    <property type="project" value="InterPro"/>
</dbReference>
<dbReference type="eggNOG" id="KOG0743">
    <property type="taxonomic scope" value="Eukaryota"/>
</dbReference>
<protein>
    <recommendedName>
        <fullName evidence="4">AAA+ ATPase domain-containing protein</fullName>
    </recommendedName>
</protein>
<dbReference type="Pfam" id="PF00004">
    <property type="entry name" value="AAA"/>
    <property type="match status" value="2"/>
</dbReference>
<feature type="region of interest" description="Disordered" evidence="3">
    <location>
        <begin position="383"/>
        <end position="405"/>
    </location>
</feature>
<dbReference type="KEGG" id="ehx:EMIHUDRAFT_96568"/>
<feature type="compositionally biased region" description="Low complexity" evidence="3">
    <location>
        <begin position="383"/>
        <end position="401"/>
    </location>
</feature>
<evidence type="ECO:0000256" key="1">
    <source>
        <dbReference type="ARBA" id="ARBA00007448"/>
    </source>
</evidence>
<dbReference type="InterPro" id="IPR027417">
    <property type="entry name" value="P-loop_NTPase"/>
</dbReference>
<name>A0A0D3IUH9_EMIH1</name>
<dbReference type="AlphaFoldDB" id="A0A0D3IUH9"/>
<dbReference type="Gene3D" id="3.40.50.300">
    <property type="entry name" value="P-loop containing nucleotide triphosphate hydrolases"/>
    <property type="match status" value="1"/>
</dbReference>
<dbReference type="Proteomes" id="UP000013827">
    <property type="component" value="Unassembled WGS sequence"/>
</dbReference>
<reference evidence="6" key="1">
    <citation type="journal article" date="2013" name="Nature">
        <title>Pan genome of the phytoplankton Emiliania underpins its global distribution.</title>
        <authorList>
            <person name="Read B.A."/>
            <person name="Kegel J."/>
            <person name="Klute M.J."/>
            <person name="Kuo A."/>
            <person name="Lefebvre S.C."/>
            <person name="Maumus F."/>
            <person name="Mayer C."/>
            <person name="Miller J."/>
            <person name="Monier A."/>
            <person name="Salamov A."/>
            <person name="Young J."/>
            <person name="Aguilar M."/>
            <person name="Claverie J.M."/>
            <person name="Frickenhaus S."/>
            <person name="Gonzalez K."/>
            <person name="Herman E.K."/>
            <person name="Lin Y.C."/>
            <person name="Napier J."/>
            <person name="Ogata H."/>
            <person name="Sarno A.F."/>
            <person name="Shmutz J."/>
            <person name="Schroeder D."/>
            <person name="de Vargas C."/>
            <person name="Verret F."/>
            <person name="von Dassow P."/>
            <person name="Valentin K."/>
            <person name="Van de Peer Y."/>
            <person name="Wheeler G."/>
            <person name="Dacks J.B."/>
            <person name="Delwiche C.F."/>
            <person name="Dyhrman S.T."/>
            <person name="Glockner G."/>
            <person name="John U."/>
            <person name="Richards T."/>
            <person name="Worden A.Z."/>
            <person name="Zhang X."/>
            <person name="Grigoriev I.V."/>
            <person name="Allen A.E."/>
            <person name="Bidle K."/>
            <person name="Borodovsky M."/>
            <person name="Bowler C."/>
            <person name="Brownlee C."/>
            <person name="Cock J.M."/>
            <person name="Elias M."/>
            <person name="Gladyshev V.N."/>
            <person name="Groth M."/>
            <person name="Guda C."/>
            <person name="Hadaegh A."/>
            <person name="Iglesias-Rodriguez M.D."/>
            <person name="Jenkins J."/>
            <person name="Jones B.M."/>
            <person name="Lawson T."/>
            <person name="Leese F."/>
            <person name="Lindquist E."/>
            <person name="Lobanov A."/>
            <person name="Lomsadze A."/>
            <person name="Malik S.B."/>
            <person name="Marsh M.E."/>
            <person name="Mackinder L."/>
            <person name="Mock T."/>
            <person name="Mueller-Roeber B."/>
            <person name="Pagarete A."/>
            <person name="Parker M."/>
            <person name="Probert I."/>
            <person name="Quesneville H."/>
            <person name="Raines C."/>
            <person name="Rensing S.A."/>
            <person name="Riano-Pachon D.M."/>
            <person name="Richier S."/>
            <person name="Rokitta S."/>
            <person name="Shiraiwa Y."/>
            <person name="Soanes D.M."/>
            <person name="van der Giezen M."/>
            <person name="Wahlund T.M."/>
            <person name="Williams B."/>
            <person name="Wilson W."/>
            <person name="Wolfe G."/>
            <person name="Wurch L.L."/>
        </authorList>
    </citation>
    <scope>NUCLEOTIDE SEQUENCE</scope>
</reference>
<dbReference type="InterPro" id="IPR050747">
    <property type="entry name" value="Mitochondrial_chaperone_BCS1"/>
</dbReference>
<dbReference type="PROSITE" id="PS00674">
    <property type="entry name" value="AAA"/>
    <property type="match status" value="1"/>
</dbReference>
<dbReference type="STRING" id="2903.R1E1U3"/>
<dbReference type="InterPro" id="IPR003960">
    <property type="entry name" value="ATPase_AAA_CS"/>
</dbReference>
<accession>A0A0D3IUH9</accession>
<dbReference type="InterPro" id="IPR003593">
    <property type="entry name" value="AAA+_ATPase"/>
</dbReference>
<dbReference type="OMA" id="EGVQFKH"/>
<dbReference type="InterPro" id="IPR003959">
    <property type="entry name" value="ATPase_AAA_core"/>
</dbReference>
<comment type="similarity">
    <text evidence="1">Belongs to the AAA ATPase family. BCS1 subfamily.</text>
</comment>
<proteinExistence type="inferred from homology"/>
<evidence type="ECO:0000256" key="3">
    <source>
        <dbReference type="SAM" id="MobiDB-lite"/>
    </source>
</evidence>
<organism evidence="5 6">
    <name type="scientific">Emiliania huxleyi (strain CCMP1516)</name>
    <dbReference type="NCBI Taxonomy" id="280463"/>
    <lineage>
        <taxon>Eukaryota</taxon>
        <taxon>Haptista</taxon>
        <taxon>Haptophyta</taxon>
        <taxon>Prymnesiophyceae</taxon>
        <taxon>Isochrysidales</taxon>
        <taxon>Noelaerhabdaceae</taxon>
        <taxon>Emiliania</taxon>
    </lineage>
</organism>
<evidence type="ECO:0000313" key="5">
    <source>
        <dbReference type="EnsemblProtists" id="EOD14914"/>
    </source>
</evidence>
<evidence type="ECO:0000259" key="4">
    <source>
        <dbReference type="SMART" id="SM00382"/>
    </source>
</evidence>
<dbReference type="HOGENOM" id="CLU_020835_0_0_1"/>
<dbReference type="EnsemblProtists" id="EOD14914">
    <property type="protein sequence ID" value="EOD14914"/>
    <property type="gene ID" value="EMIHUDRAFT_96568"/>
</dbReference>
<keyword evidence="2" id="KW-0067">ATP-binding</keyword>
<dbReference type="RefSeq" id="XP_005767343.1">
    <property type="nucleotide sequence ID" value="XM_005767286.1"/>
</dbReference>
<dbReference type="GO" id="GO:0005524">
    <property type="term" value="F:ATP binding"/>
    <property type="evidence" value="ECO:0007669"/>
    <property type="project" value="UniProtKB-KW"/>
</dbReference>
<dbReference type="SUPFAM" id="SSF52540">
    <property type="entry name" value="P-loop containing nucleoside triphosphate hydrolases"/>
    <property type="match status" value="1"/>
</dbReference>
<dbReference type="SMART" id="SM00382">
    <property type="entry name" value="AAA"/>
    <property type="match status" value="1"/>
</dbReference>
<feature type="region of interest" description="Disordered" evidence="3">
    <location>
        <begin position="552"/>
        <end position="579"/>
    </location>
</feature>
<sequence length="596" mass="64496">MHGPDMTGVQFSLISALRTGHFAVDLAIALLVPIIIKFFCVDAARMARLVFEHLYARARRDDRYCTRTISCVSVGSSVAGREHKNNVLQKAIALYLTEVNKGRGFERQAQVALTAVLDMSIGSGPVDRFDPLSKFRLTWLAPENTWSEIEEGLWFQQRTTKDGGDNEEGDKATRERLTYEFQCKVDGPAKIDGFIDRALEWYKAELLRLRDDARYMYNLVSTTLLTTPEGMPGRRGGVGSEAANGFRFKKYRLSDHKTFESLFLPEKDALLGLLDDFSGQTGKYEIAGYPHKLGLLLHGPPGTGKTSLIKALAHHTQRSVINIPLSRLSTNQQLMDIMFDLRLSVVAQDMPVSLTFRDVIFVIEDVDAASSIVQKRHATLAAPAAAGAPGETSGPTPGSSAVSERSGAAELRTLFNDDPINLAGLLNVLDGVVDTPGRILVMTTNHPEALDPALIRPGRIDKQILLDYIQADAAAAMLTHYYSATQLAAAQRARLGALLGEAGMKAHAPARALRLTPAAMEQLCAEHATVDAILDCLAERALSFAASDPVTAAAGSDRADPTHAGAPTGRPTGDGDESFATGAAAIVPRRAQSHWA</sequence>
<dbReference type="PaxDb" id="2903-EOD14914"/>
<evidence type="ECO:0000256" key="2">
    <source>
        <dbReference type="RuleBase" id="RU003651"/>
    </source>
</evidence>
<keyword evidence="2" id="KW-0547">Nucleotide-binding</keyword>
<evidence type="ECO:0000313" key="6">
    <source>
        <dbReference type="Proteomes" id="UP000013827"/>
    </source>
</evidence>
<reference evidence="5" key="2">
    <citation type="submission" date="2024-10" db="UniProtKB">
        <authorList>
            <consortium name="EnsemblProtists"/>
        </authorList>
    </citation>
    <scope>IDENTIFICATION</scope>
</reference>
<dbReference type="PANTHER" id="PTHR23070">
    <property type="entry name" value="BCS1 AAA-TYPE ATPASE"/>
    <property type="match status" value="1"/>
</dbReference>